<dbReference type="EMBL" id="CAAALY010055617">
    <property type="protein sequence ID" value="VEL22289.1"/>
    <property type="molecule type" value="Genomic_DNA"/>
</dbReference>
<accession>A0A3S5FE06</accession>
<reference evidence="2" key="1">
    <citation type="submission" date="2018-11" db="EMBL/GenBank/DDBJ databases">
        <authorList>
            <consortium name="Pathogen Informatics"/>
        </authorList>
    </citation>
    <scope>NUCLEOTIDE SEQUENCE</scope>
</reference>
<organism evidence="2 3">
    <name type="scientific">Protopolystoma xenopodis</name>
    <dbReference type="NCBI Taxonomy" id="117903"/>
    <lineage>
        <taxon>Eukaryota</taxon>
        <taxon>Metazoa</taxon>
        <taxon>Spiralia</taxon>
        <taxon>Lophotrochozoa</taxon>
        <taxon>Platyhelminthes</taxon>
        <taxon>Monogenea</taxon>
        <taxon>Polyopisthocotylea</taxon>
        <taxon>Polystomatidea</taxon>
        <taxon>Polystomatidae</taxon>
        <taxon>Protopolystoma</taxon>
    </lineage>
</organism>
<name>A0A3S5FE06_9PLAT</name>
<proteinExistence type="predicted"/>
<feature type="transmembrane region" description="Helical" evidence="1">
    <location>
        <begin position="33"/>
        <end position="53"/>
    </location>
</feature>
<evidence type="ECO:0000256" key="1">
    <source>
        <dbReference type="SAM" id="Phobius"/>
    </source>
</evidence>
<keyword evidence="1" id="KW-0812">Transmembrane</keyword>
<comment type="caution">
    <text evidence="2">The sequence shown here is derived from an EMBL/GenBank/DDBJ whole genome shotgun (WGS) entry which is preliminary data.</text>
</comment>
<dbReference type="AlphaFoldDB" id="A0A3S5FE06"/>
<evidence type="ECO:0000313" key="3">
    <source>
        <dbReference type="Proteomes" id="UP000784294"/>
    </source>
</evidence>
<keyword evidence="1" id="KW-1133">Transmembrane helix</keyword>
<gene>
    <name evidence="2" type="ORF">PXEA_LOCUS15729</name>
</gene>
<keyword evidence="3" id="KW-1185">Reference proteome</keyword>
<keyword evidence="1" id="KW-0472">Membrane</keyword>
<sequence length="68" mass="6989">MTLIASLSVDRTPSASSADIGSRFADGPLEEAFTALASVLTVMLAGAPVSAHLGEPNSEMGRQGRKMI</sequence>
<evidence type="ECO:0000313" key="2">
    <source>
        <dbReference type="EMBL" id="VEL22289.1"/>
    </source>
</evidence>
<protein>
    <submittedName>
        <fullName evidence="2">Uncharacterized protein</fullName>
    </submittedName>
</protein>
<dbReference type="Proteomes" id="UP000784294">
    <property type="component" value="Unassembled WGS sequence"/>
</dbReference>